<evidence type="ECO:0000256" key="2">
    <source>
        <dbReference type="ARBA" id="ARBA00012489"/>
    </source>
</evidence>
<dbReference type="GO" id="GO:0051307">
    <property type="term" value="P:meiotic chromosome separation"/>
    <property type="evidence" value="ECO:0007669"/>
    <property type="project" value="TreeGrafter"/>
</dbReference>
<dbReference type="GO" id="GO:0044732">
    <property type="term" value="C:mitotic spindle pole body"/>
    <property type="evidence" value="ECO:0007669"/>
    <property type="project" value="TreeGrafter"/>
</dbReference>
<feature type="region of interest" description="Disordered" evidence="5">
    <location>
        <begin position="1269"/>
        <end position="1327"/>
    </location>
</feature>
<organism evidence="7 8">
    <name type="scientific">Vermiconidia calcicola</name>
    <dbReference type="NCBI Taxonomy" id="1690605"/>
    <lineage>
        <taxon>Eukaryota</taxon>
        <taxon>Fungi</taxon>
        <taxon>Dikarya</taxon>
        <taxon>Ascomycota</taxon>
        <taxon>Pezizomycotina</taxon>
        <taxon>Dothideomycetes</taxon>
        <taxon>Dothideomycetidae</taxon>
        <taxon>Mycosphaerellales</taxon>
        <taxon>Extremaceae</taxon>
        <taxon>Vermiconidia</taxon>
    </lineage>
</organism>
<dbReference type="EMBL" id="JAXLQG010000002">
    <property type="protein sequence ID" value="KAK5543557.1"/>
    <property type="molecule type" value="Genomic_DNA"/>
</dbReference>
<protein>
    <recommendedName>
        <fullName evidence="2">separase</fullName>
        <ecNumber evidence="2">3.4.22.49</ecNumber>
    </recommendedName>
</protein>
<evidence type="ECO:0000259" key="6">
    <source>
        <dbReference type="PROSITE" id="PS51700"/>
    </source>
</evidence>
<dbReference type="InterPro" id="IPR005314">
    <property type="entry name" value="Peptidase_C50"/>
</dbReference>
<feature type="compositionally biased region" description="Basic and acidic residues" evidence="5">
    <location>
        <begin position="149"/>
        <end position="161"/>
    </location>
</feature>
<evidence type="ECO:0000313" key="7">
    <source>
        <dbReference type="EMBL" id="KAK5543557.1"/>
    </source>
</evidence>
<dbReference type="Proteomes" id="UP001345827">
    <property type="component" value="Unassembled WGS sequence"/>
</dbReference>
<dbReference type="GO" id="GO:0006508">
    <property type="term" value="P:proteolysis"/>
    <property type="evidence" value="ECO:0007669"/>
    <property type="project" value="InterPro"/>
</dbReference>
<dbReference type="Gene3D" id="1.25.40.10">
    <property type="entry name" value="Tetratricopeptide repeat domain"/>
    <property type="match status" value="1"/>
</dbReference>
<dbReference type="PANTHER" id="PTHR12792:SF0">
    <property type="entry name" value="SEPARIN"/>
    <property type="match status" value="1"/>
</dbReference>
<dbReference type="PANTHER" id="PTHR12792">
    <property type="entry name" value="EXTRA SPINDLE POLES 1-RELATED"/>
    <property type="match status" value="1"/>
</dbReference>
<dbReference type="GO" id="GO:0005634">
    <property type="term" value="C:nucleus"/>
    <property type="evidence" value="ECO:0007669"/>
    <property type="project" value="InterPro"/>
</dbReference>
<gene>
    <name evidence="7" type="primary">ESP1</name>
    <name evidence="7" type="ORF">LTR25_001171</name>
</gene>
<feature type="compositionally biased region" description="Basic residues" evidence="5">
    <location>
        <begin position="51"/>
        <end position="63"/>
    </location>
</feature>
<feature type="compositionally biased region" description="Basic residues" evidence="5">
    <location>
        <begin position="1294"/>
        <end position="1304"/>
    </location>
</feature>
<proteinExistence type="predicted"/>
<accession>A0AAV9QHJ1</accession>
<keyword evidence="3 7" id="KW-0378">Hydrolase</keyword>
<reference evidence="7 8" key="1">
    <citation type="submission" date="2023-06" db="EMBL/GenBank/DDBJ databases">
        <title>Black Yeasts Isolated from many extreme environments.</title>
        <authorList>
            <person name="Coleine C."/>
            <person name="Stajich J.E."/>
            <person name="Selbmann L."/>
        </authorList>
    </citation>
    <scope>NUCLEOTIDE SEQUENCE [LARGE SCALE GENOMIC DNA]</scope>
    <source>
        <strain evidence="7 8">CCFEE 5887</strain>
    </source>
</reference>
<dbReference type="GO" id="GO:0005737">
    <property type="term" value="C:cytoplasm"/>
    <property type="evidence" value="ECO:0007669"/>
    <property type="project" value="TreeGrafter"/>
</dbReference>
<evidence type="ECO:0000256" key="1">
    <source>
        <dbReference type="ARBA" id="ARBA00000451"/>
    </source>
</evidence>
<feature type="region of interest" description="Disordered" evidence="5">
    <location>
        <begin position="1989"/>
        <end position="2015"/>
    </location>
</feature>
<name>A0AAV9QHJ1_9PEZI</name>
<feature type="compositionally biased region" description="Basic and acidic residues" evidence="5">
    <location>
        <begin position="1993"/>
        <end position="2009"/>
    </location>
</feature>
<sequence>MTATSHPSTVPTTNAIRAELNLPAPTIHTLRFLRSILGLDDQDSVSTTKFEKKKTHTATRPTKHQVPINGKTKPSRKAAPGLQIHEAVSKERPSLSQVERRQIATETFNTTLKQLSDAAKAEKSAAKSYTAGTTPSKPSPAAQPLQERSPNKETRKNGADPKGKLLCAEEADWEVVAGCAQSALQFLRKHQSAEGNAKQDLSLDTEGAALMLLDRTITLGLLKQAELQLADIHRQYWGDASKDLPSETTLAGFILGRPNAACQLSRFRFTTSMQSQGLRLAILAGARCISMDFLNSLQLKTVGSPAWITQQGLNEGRHNSEAAGMQLRTISLALSKLYSTATKTPTEATSSINLFELFCTALEIKFESWRHLCHTVDPGVEVWRPFQGAAKRLFSSAKDVDASMALALQYLCLFQKCLKNTNIESSIPSTIVDMLSQVPHETGASTEFLALLEEQLPTADKVDRLVLTCQIAQWRLKAYSGAVKAAIDSTQRVTDTFNKALDLSQADFERVLLHAAHLRKTAVGVVMTIEKAVVQDGKSDRLQNTVLNLLYTSCWFFCNQIQPKQRLFSRDTGGPASSVFVSTLLKNVDAILTVEKFAAARTSTLAFEALKNCATILESLEAGSSRTAADASLRSTVDHLRVRLSNAFWSRYLTAVKQKNLHEQIHVLQLSLDGLSVLTLAHQKAAYLALKNERLAACYMESNELGRARLALQNALDFNIKEGALSDTVELALAGSLERAWSDPDTNSKALARNLTAYVRLSLQLSCEDDSLFYDDQSLPAIHRAVLLEKQIYAMVDKDLGERQSRSCLLQTNLVLELLHQEECQVYRLRLANNLLHCALKRQLPLSKCPIDTATVEKLLHNHTNPNGSVFLRAYELGLRSILKMQHGFFTSVITCEDLEQSVQQVSQIVRHCKTMDDASNALDNLEALTMSLRLSVDRAGIFENHRVRHMALETLIHLLELSNRTQEPSKASVMLQLGELFDTLQDLESANKTLRRVETAMSSGSVDSLFAAEFALAYAQHYFDSGDIGQCFQCLDRARTAWDGRQSSMASGSMRLREQTILCRAAMIASQLAHSRGQLLEAATNGRQAVKIAAAIWMSIEKLWDADDTVQRENSNDSQLHNLTVELSKLDLSLQHTPQLSTNAARLWPQVVLYISAFRNLAYLTAHSGLYQDAIYFYEQALKVATKTVQSSLTRLISSELALVHARASQPYKASTTVEHMPAVSKSHDIAVVQALTAINQSEVHLLLGDVSSCRQYFLEAIGLLPPSKTPQKQIEDRPTSRAKVPKGPPRAPAKKPSARPKGRSTVVPEASTPKPPSAPARSQLANEAKEQLSALQIKLNLAEGCSEVILHNEASAKLDGMGSLRSATMQALSLVRQALKMLSEDADTNVLAETAMALPVRYKSARKSGRISFVQSAASQSLVKNTIRMPKGDAGRAQQQSAQDGKELLVAACDILLRLKDSSKAELSSDMVHTAHKIWTQISLLSTVLGRPFVNSSLDLVLDTLSPMDVVRLRERTVMMSEMSTTEKTFVQSWPKLASIHGSQSTTSVQDSIDFDMSLLPASWTIVSLGVSEDRTELLVSRVYADRSPFMLRIPLTRPDMSDGDIEELDFDGAKAEMQQIISKANSSAHDPRGSSPDKAVRKAWYAERQVLDRQLATLLDNIENVWFGGFRGLLSASDVAEKMVYKFSQSFSQTLSRHLPSRQKPSKQAKARVELHSHVLELFVTLGNPREADLEDSITDLLYFVVDILQFNGEKNAYDEIDFDAMLVEVLDALHVYHDEKAERPEKPRHTIMVLDKALQLFPWESMSCLKTCAVSRMPSLGTIWDHLHKMHAMKNEHDGYCIPSSNGAYILNPSSDLLSTQNTFSKVFADQLKGFEAIVDRPPKESEFESILRNKPLLLYFGHGGGAQYIRGRTIRKLDKCAVTMLMGCSSAKMTECGVYEPYGMPWNYINGGSPAVVGTLWDVTDRDIDRFALEVMADWGLIESDGLPDSKPKPGKKKAEKDSPPQKGRCITQQRGTVSLDEAVAHARDACLLKYLNGAAPVMYGVPVFLA</sequence>
<dbReference type="GO" id="GO:0072686">
    <property type="term" value="C:mitotic spindle"/>
    <property type="evidence" value="ECO:0007669"/>
    <property type="project" value="TreeGrafter"/>
</dbReference>
<dbReference type="GO" id="GO:0004197">
    <property type="term" value="F:cysteine-type endopeptidase activity"/>
    <property type="evidence" value="ECO:0007669"/>
    <property type="project" value="InterPro"/>
</dbReference>
<feature type="domain" description="Peptidase C50" evidence="6">
    <location>
        <begin position="1848"/>
        <end position="1944"/>
    </location>
</feature>
<dbReference type="EC" id="3.4.22.49" evidence="2"/>
<evidence type="ECO:0000256" key="5">
    <source>
        <dbReference type="SAM" id="MobiDB-lite"/>
    </source>
</evidence>
<comment type="caution">
    <text evidence="7">The sequence shown here is derived from an EMBL/GenBank/DDBJ whole genome shotgun (WGS) entry which is preliminary data.</text>
</comment>
<feature type="region of interest" description="Disordered" evidence="5">
    <location>
        <begin position="123"/>
        <end position="161"/>
    </location>
</feature>
<evidence type="ECO:0000313" key="8">
    <source>
        <dbReference type="Proteomes" id="UP001345827"/>
    </source>
</evidence>
<keyword evidence="4" id="KW-0159">Chromosome partition</keyword>
<dbReference type="PROSITE" id="PS51700">
    <property type="entry name" value="SEPARIN"/>
    <property type="match status" value="1"/>
</dbReference>
<feature type="compositionally biased region" description="Basic and acidic residues" evidence="5">
    <location>
        <begin position="87"/>
        <end position="99"/>
    </location>
</feature>
<dbReference type="InterPro" id="IPR011990">
    <property type="entry name" value="TPR-like_helical_dom_sf"/>
</dbReference>
<dbReference type="SUPFAM" id="SSF48452">
    <property type="entry name" value="TPR-like"/>
    <property type="match status" value="1"/>
</dbReference>
<dbReference type="InterPro" id="IPR030397">
    <property type="entry name" value="SEPARIN_core_dom"/>
</dbReference>
<evidence type="ECO:0000256" key="4">
    <source>
        <dbReference type="ARBA" id="ARBA00022829"/>
    </source>
</evidence>
<keyword evidence="8" id="KW-1185">Reference proteome</keyword>
<comment type="catalytic activity">
    <reaction evidence="1">
        <text>All bonds known to be hydrolyzed by this endopeptidase have arginine in P1 and an acidic residue in P4. P6 is often occupied by an acidic residue or by a hydroxy-amino-acid residue, the phosphorylation of which enhances cleavage.</text>
        <dbReference type="EC" id="3.4.22.49"/>
    </reaction>
</comment>
<evidence type="ECO:0000256" key="3">
    <source>
        <dbReference type="ARBA" id="ARBA00022801"/>
    </source>
</evidence>
<feature type="region of interest" description="Disordered" evidence="5">
    <location>
        <begin position="47"/>
        <end position="99"/>
    </location>
</feature>
<dbReference type="Pfam" id="PF03568">
    <property type="entry name" value="Separin_C"/>
    <property type="match status" value="1"/>
</dbReference>